<protein>
    <submittedName>
        <fullName evidence="3">Uncharacterized protein</fullName>
    </submittedName>
</protein>
<evidence type="ECO:0000313" key="4">
    <source>
        <dbReference type="Proteomes" id="UP000192907"/>
    </source>
</evidence>
<keyword evidence="4" id="KW-1185">Reference proteome</keyword>
<dbReference type="STRING" id="1513793.SAMN06296036_11873"/>
<dbReference type="RefSeq" id="WP_132322338.1">
    <property type="nucleotide sequence ID" value="NZ_FWZT01000018.1"/>
</dbReference>
<evidence type="ECO:0000256" key="1">
    <source>
        <dbReference type="SAM" id="MobiDB-lite"/>
    </source>
</evidence>
<evidence type="ECO:0000313" key="3">
    <source>
        <dbReference type="EMBL" id="SMF56902.1"/>
    </source>
</evidence>
<dbReference type="EMBL" id="FWZT01000018">
    <property type="protein sequence ID" value="SMF56902.1"/>
    <property type="molecule type" value="Genomic_DNA"/>
</dbReference>
<proteinExistence type="predicted"/>
<accession>A0A1Y6CEC9</accession>
<feature type="region of interest" description="Disordered" evidence="1">
    <location>
        <begin position="37"/>
        <end position="62"/>
    </location>
</feature>
<feature type="signal peptide" evidence="2">
    <location>
        <begin position="1"/>
        <end position="22"/>
    </location>
</feature>
<sequence length="181" mass="20278">MKTHQTVLTIASLISLSLVTGACGFDANRFADKLVESQTNTDDESELDQGFEEPSTDVPNEEVDLIEEPDDLTTPSEAAEPAEPAPIFLSRDQQVEDMACEIQDSSDEWQSCSMDLNETSGWLHLEAGDYYMTYDSLENGSIRMNWEWQGAELWMELDLATGQATWGRKGYTTAIGYLRPY</sequence>
<evidence type="ECO:0000256" key="2">
    <source>
        <dbReference type="SAM" id="SignalP"/>
    </source>
</evidence>
<name>A0A1Y6CEC9_9BACT</name>
<feature type="chain" id="PRO_5012441513" evidence="2">
    <location>
        <begin position="23"/>
        <end position="181"/>
    </location>
</feature>
<dbReference type="PROSITE" id="PS51257">
    <property type="entry name" value="PROKAR_LIPOPROTEIN"/>
    <property type="match status" value="1"/>
</dbReference>
<feature type="compositionally biased region" description="Acidic residues" evidence="1">
    <location>
        <begin position="41"/>
        <end position="62"/>
    </location>
</feature>
<dbReference type="AlphaFoldDB" id="A0A1Y6CEC9"/>
<dbReference type="Proteomes" id="UP000192907">
    <property type="component" value="Unassembled WGS sequence"/>
</dbReference>
<gene>
    <name evidence="3" type="ORF">SAMN06296036_11873</name>
</gene>
<keyword evidence="2" id="KW-0732">Signal</keyword>
<organism evidence="3 4">
    <name type="scientific">Pseudobacteriovorax antillogorgiicola</name>
    <dbReference type="NCBI Taxonomy" id="1513793"/>
    <lineage>
        <taxon>Bacteria</taxon>
        <taxon>Pseudomonadati</taxon>
        <taxon>Bdellovibrionota</taxon>
        <taxon>Oligoflexia</taxon>
        <taxon>Oligoflexales</taxon>
        <taxon>Pseudobacteriovoracaceae</taxon>
        <taxon>Pseudobacteriovorax</taxon>
    </lineage>
</organism>
<reference evidence="4" key="1">
    <citation type="submission" date="2017-04" db="EMBL/GenBank/DDBJ databases">
        <authorList>
            <person name="Varghese N."/>
            <person name="Submissions S."/>
        </authorList>
    </citation>
    <scope>NUCLEOTIDE SEQUENCE [LARGE SCALE GENOMIC DNA]</scope>
    <source>
        <strain evidence="4">RKEM611</strain>
    </source>
</reference>